<dbReference type="EMBL" id="JBHTGR010000004">
    <property type="protein sequence ID" value="MFC7746036.1"/>
    <property type="molecule type" value="Genomic_DNA"/>
</dbReference>
<comment type="caution">
    <text evidence="2">The sequence shown here is derived from an EMBL/GenBank/DDBJ whole genome shotgun (WGS) entry which is preliminary data.</text>
</comment>
<sequence>MTLIIAALLLTGFLMPSPATAEETEPHSQEIHIYQKDVAGNNAQETVKLLGTSLGSDSNYNTIIKTHITNTEGDDWEISYEGGYKPYIQFYDLNHNNVNDLFYQSETGNGDSHHYHLHTFENGQLTEMKLPEQQSIKAEFRDDFQIAVQIDYKQEPSLINVADKASAYIRKGIYKENGDVKSDASPIIAPIARFEPVQVSDSQGYGLKSRQQISGTDRSDKLGTIETLWYYENGEWIILDTDWKPSD</sequence>
<accession>A0ABW2USF1</accession>
<gene>
    <name evidence="2" type="ORF">ACFQU8_02125</name>
</gene>
<protein>
    <submittedName>
        <fullName evidence="2">Uncharacterized protein</fullName>
    </submittedName>
</protein>
<feature type="chain" id="PRO_5046636101" evidence="1">
    <location>
        <begin position="22"/>
        <end position="247"/>
    </location>
</feature>
<dbReference type="RefSeq" id="WP_382357519.1">
    <property type="nucleotide sequence ID" value="NZ_JBHTGR010000004.1"/>
</dbReference>
<feature type="signal peptide" evidence="1">
    <location>
        <begin position="1"/>
        <end position="21"/>
    </location>
</feature>
<reference evidence="3" key="1">
    <citation type="journal article" date="2019" name="Int. J. Syst. Evol. Microbiol.">
        <title>The Global Catalogue of Microorganisms (GCM) 10K type strain sequencing project: providing services to taxonomists for standard genome sequencing and annotation.</title>
        <authorList>
            <consortium name="The Broad Institute Genomics Platform"/>
            <consortium name="The Broad Institute Genome Sequencing Center for Infectious Disease"/>
            <person name="Wu L."/>
            <person name="Ma J."/>
        </authorList>
    </citation>
    <scope>NUCLEOTIDE SEQUENCE [LARGE SCALE GENOMIC DNA]</scope>
    <source>
        <strain evidence="3">JCM 30234</strain>
    </source>
</reference>
<organism evidence="2 3">
    <name type="scientific">Lentibacillus kimchii</name>
    <dbReference type="NCBI Taxonomy" id="1542911"/>
    <lineage>
        <taxon>Bacteria</taxon>
        <taxon>Bacillati</taxon>
        <taxon>Bacillota</taxon>
        <taxon>Bacilli</taxon>
        <taxon>Bacillales</taxon>
        <taxon>Bacillaceae</taxon>
        <taxon>Lentibacillus</taxon>
    </lineage>
</organism>
<evidence type="ECO:0000256" key="1">
    <source>
        <dbReference type="SAM" id="SignalP"/>
    </source>
</evidence>
<name>A0ABW2USF1_9BACI</name>
<evidence type="ECO:0000313" key="3">
    <source>
        <dbReference type="Proteomes" id="UP001596620"/>
    </source>
</evidence>
<keyword evidence="1" id="KW-0732">Signal</keyword>
<proteinExistence type="predicted"/>
<keyword evidence="3" id="KW-1185">Reference proteome</keyword>
<dbReference type="Proteomes" id="UP001596620">
    <property type="component" value="Unassembled WGS sequence"/>
</dbReference>
<evidence type="ECO:0000313" key="2">
    <source>
        <dbReference type="EMBL" id="MFC7746036.1"/>
    </source>
</evidence>